<keyword evidence="2" id="KW-0328">Glycosyltransferase</keyword>
<evidence type="ECO:0000313" key="8">
    <source>
        <dbReference type="Proteomes" id="UP001159364"/>
    </source>
</evidence>
<evidence type="ECO:0000313" key="7">
    <source>
        <dbReference type="EMBL" id="KAJ8773024.1"/>
    </source>
</evidence>
<evidence type="ECO:0000256" key="1">
    <source>
        <dbReference type="ARBA" id="ARBA00004606"/>
    </source>
</evidence>
<reference evidence="7 8" key="1">
    <citation type="submission" date="2021-09" db="EMBL/GenBank/DDBJ databases">
        <title>Genomic insights and catalytic innovation underlie evolution of tropane alkaloids biosynthesis.</title>
        <authorList>
            <person name="Wang Y.-J."/>
            <person name="Tian T."/>
            <person name="Huang J.-P."/>
            <person name="Huang S.-X."/>
        </authorList>
    </citation>
    <scope>NUCLEOTIDE SEQUENCE [LARGE SCALE GENOMIC DNA]</scope>
    <source>
        <strain evidence="7">KIB-2018</strain>
        <tissue evidence="7">Leaf</tissue>
    </source>
</reference>
<keyword evidence="6" id="KW-0812">Transmembrane</keyword>
<evidence type="ECO:0000256" key="6">
    <source>
        <dbReference type="SAM" id="Phobius"/>
    </source>
</evidence>
<dbReference type="EMBL" id="JAIWQS010000002">
    <property type="protein sequence ID" value="KAJ8773024.1"/>
    <property type="molecule type" value="Genomic_DNA"/>
</dbReference>
<gene>
    <name evidence="7" type="ORF">K2173_028201</name>
</gene>
<sequence>MEDEELLWRASMVPRIQEFPYKRVPKVAFMFLTKGALPLGTLWENFFKGNEGLYTIYVHTHPSYNEVVPPASVFHGRRIPSKLVETLIRIQNLIFYFVIFGSGLAFGFTLSLSLNDISLKAIQLKQYPNQSPPVSKSFISQSPPPAAYDISTVTRTREGLNELMKPRNTAQDMEEKELLWRASLVPRIHEFPVKVVPKVAFLFLSRGSLPFAALWELFFKGHEGLYSVYWHTSPNFNGTVPQKSVFYGRRIPSKEVHWGTNSMIEAERRLLANALLDFSNQRFALISESCIPLFNFSTVYSYLMGSNLSYVSVYSDLPVSEVRRHYNPQISPVVERHQWRKGSQWFQMDRGLAVEVVSDQIYFPAFQEFCVRSCFSDEHYLPTFVSIRFWEENTNRSLTWVHWSRRSAHPDKFGALDVTIGLLERLRNSTTCEYSTRSCFLFARKFSSDALDRLLELAPKVLRF</sequence>
<dbReference type="Pfam" id="PF02485">
    <property type="entry name" value="Branch"/>
    <property type="match status" value="2"/>
</dbReference>
<comment type="caution">
    <text evidence="7">The sequence shown here is derived from an EMBL/GenBank/DDBJ whole genome shotgun (WGS) entry which is preliminary data.</text>
</comment>
<dbReference type="Proteomes" id="UP001159364">
    <property type="component" value="Linkage Group LG02"/>
</dbReference>
<name>A0AAV8U4I0_9ROSI</name>
<evidence type="ECO:0000256" key="5">
    <source>
        <dbReference type="ARBA" id="ARBA00023180"/>
    </source>
</evidence>
<keyword evidence="3" id="KW-0808">Transferase</keyword>
<dbReference type="GO" id="GO:0016757">
    <property type="term" value="F:glycosyltransferase activity"/>
    <property type="evidence" value="ECO:0007669"/>
    <property type="project" value="UniProtKB-KW"/>
</dbReference>
<feature type="transmembrane region" description="Helical" evidence="6">
    <location>
        <begin position="93"/>
        <end position="114"/>
    </location>
</feature>
<evidence type="ECO:0000256" key="3">
    <source>
        <dbReference type="ARBA" id="ARBA00022679"/>
    </source>
</evidence>
<dbReference type="PANTHER" id="PTHR31042">
    <property type="entry name" value="CORE-2/I-BRANCHING BETA-1,6-N-ACETYLGLUCOSAMINYLTRANSFERASE FAMILY PROTEIN-RELATED"/>
    <property type="match status" value="1"/>
</dbReference>
<dbReference type="PANTHER" id="PTHR31042:SF131">
    <property type="entry name" value="CORE-2_I-BRANCHING BETA-1,6-N-ACETYLGLUCOSAMINYLTRANSFERASE FAMILY PROTEIN"/>
    <property type="match status" value="1"/>
</dbReference>
<protein>
    <recommendedName>
        <fullName evidence="9">Glycosyltransferase</fullName>
    </recommendedName>
</protein>
<keyword evidence="6" id="KW-1133">Transmembrane helix</keyword>
<keyword evidence="8" id="KW-1185">Reference proteome</keyword>
<keyword evidence="5" id="KW-0325">Glycoprotein</keyword>
<accession>A0AAV8U4I0</accession>
<keyword evidence="4 6" id="KW-0472">Membrane</keyword>
<dbReference type="InterPro" id="IPR003406">
    <property type="entry name" value="Glyco_trans_14"/>
</dbReference>
<organism evidence="7 8">
    <name type="scientific">Erythroxylum novogranatense</name>
    <dbReference type="NCBI Taxonomy" id="1862640"/>
    <lineage>
        <taxon>Eukaryota</taxon>
        <taxon>Viridiplantae</taxon>
        <taxon>Streptophyta</taxon>
        <taxon>Embryophyta</taxon>
        <taxon>Tracheophyta</taxon>
        <taxon>Spermatophyta</taxon>
        <taxon>Magnoliopsida</taxon>
        <taxon>eudicotyledons</taxon>
        <taxon>Gunneridae</taxon>
        <taxon>Pentapetalae</taxon>
        <taxon>rosids</taxon>
        <taxon>fabids</taxon>
        <taxon>Malpighiales</taxon>
        <taxon>Erythroxylaceae</taxon>
        <taxon>Erythroxylum</taxon>
    </lineage>
</organism>
<proteinExistence type="predicted"/>
<dbReference type="AlphaFoldDB" id="A0AAV8U4I0"/>
<dbReference type="InterPro" id="IPR044174">
    <property type="entry name" value="BC10-like"/>
</dbReference>
<evidence type="ECO:0000256" key="2">
    <source>
        <dbReference type="ARBA" id="ARBA00022676"/>
    </source>
</evidence>
<comment type="subcellular location">
    <subcellularLocation>
        <location evidence="1">Membrane</location>
        <topology evidence="1">Single-pass type II membrane protein</topology>
    </subcellularLocation>
</comment>
<evidence type="ECO:0000256" key="4">
    <source>
        <dbReference type="ARBA" id="ARBA00023136"/>
    </source>
</evidence>
<dbReference type="GO" id="GO:0016020">
    <property type="term" value="C:membrane"/>
    <property type="evidence" value="ECO:0007669"/>
    <property type="project" value="UniProtKB-SubCell"/>
</dbReference>
<evidence type="ECO:0008006" key="9">
    <source>
        <dbReference type="Google" id="ProtNLM"/>
    </source>
</evidence>